<dbReference type="Pfam" id="PF07987">
    <property type="entry name" value="DUF1775"/>
    <property type="match status" value="1"/>
</dbReference>
<name>A0A1M5VZ40_9BURK</name>
<evidence type="ECO:0000313" key="4">
    <source>
        <dbReference type="Proteomes" id="UP000184226"/>
    </source>
</evidence>
<dbReference type="RefSeq" id="WP_073103142.1">
    <property type="nucleotide sequence ID" value="NZ_FQXE01000005.1"/>
</dbReference>
<gene>
    <name evidence="3" type="ORF">SAMN04488135_10517</name>
</gene>
<proteinExistence type="predicted"/>
<dbReference type="Gene3D" id="2.60.40.2230">
    <property type="entry name" value="Uncharacterised protein YcnI-like PF07987, DUF1775"/>
    <property type="match status" value="1"/>
</dbReference>
<dbReference type="STRING" id="658167.SAMN04488135_10517"/>
<evidence type="ECO:0000313" key="3">
    <source>
        <dbReference type="EMBL" id="SHH80450.1"/>
    </source>
</evidence>
<dbReference type="InterPro" id="IPR038507">
    <property type="entry name" value="YcnI-like_sf"/>
</dbReference>
<reference evidence="3 4" key="1">
    <citation type="submission" date="2016-11" db="EMBL/GenBank/DDBJ databases">
        <authorList>
            <person name="Jaros S."/>
            <person name="Januszkiewicz K."/>
            <person name="Wedrychowicz H."/>
        </authorList>
    </citation>
    <scope>NUCLEOTIDE SEQUENCE [LARGE SCALE GENOMIC DNA]</scope>
    <source>
        <strain evidence="3 4">CGMCC 1.10190</strain>
    </source>
</reference>
<evidence type="ECO:0000256" key="1">
    <source>
        <dbReference type="SAM" id="SignalP"/>
    </source>
</evidence>
<keyword evidence="4" id="KW-1185">Reference proteome</keyword>
<sequence>MNYFFARAAMAAAVLAAAPALAHVTLETRQAAVGSYYKAVLRVPHGCAGSPTLKLRVRIPEGVIAVKPQPKAGWGLETIKGDYAQSYTLHGAQSTAGVREIVWSGKLPDEYFDEFVFQAYLTPTLKAGDTLYFPVVQECEQGVARWIDIPVSGNADMPAPGLKLLPKP</sequence>
<dbReference type="CDD" id="cd08545">
    <property type="entry name" value="YcnI_like"/>
    <property type="match status" value="1"/>
</dbReference>
<feature type="domain" description="YncI copper-binding" evidence="2">
    <location>
        <begin position="23"/>
        <end position="164"/>
    </location>
</feature>
<accession>A0A1M5VZ40</accession>
<dbReference type="AlphaFoldDB" id="A0A1M5VZ40"/>
<feature type="chain" id="PRO_5013200612" evidence="1">
    <location>
        <begin position="23"/>
        <end position="168"/>
    </location>
</feature>
<evidence type="ECO:0000259" key="2">
    <source>
        <dbReference type="Pfam" id="PF07987"/>
    </source>
</evidence>
<protein>
    <submittedName>
        <fullName evidence="3">Uncharacterized protein YcnI</fullName>
    </submittedName>
</protein>
<dbReference type="InterPro" id="IPR012533">
    <property type="entry name" value="YcnI-copper_dom"/>
</dbReference>
<organism evidence="3 4">
    <name type="scientific">Pollutimonas bauzanensis</name>
    <dbReference type="NCBI Taxonomy" id="658167"/>
    <lineage>
        <taxon>Bacteria</taxon>
        <taxon>Pseudomonadati</taxon>
        <taxon>Pseudomonadota</taxon>
        <taxon>Betaproteobacteria</taxon>
        <taxon>Burkholderiales</taxon>
        <taxon>Alcaligenaceae</taxon>
        <taxon>Pollutimonas</taxon>
    </lineage>
</organism>
<dbReference type="Proteomes" id="UP000184226">
    <property type="component" value="Unassembled WGS sequence"/>
</dbReference>
<keyword evidence="1" id="KW-0732">Signal</keyword>
<feature type="signal peptide" evidence="1">
    <location>
        <begin position="1"/>
        <end position="22"/>
    </location>
</feature>
<dbReference type="OrthoDB" id="9796962at2"/>
<dbReference type="EMBL" id="FQXE01000005">
    <property type="protein sequence ID" value="SHH80450.1"/>
    <property type="molecule type" value="Genomic_DNA"/>
</dbReference>